<proteinExistence type="predicted"/>
<dbReference type="EMBL" id="NBNE01003146">
    <property type="protein sequence ID" value="OWZ08465.1"/>
    <property type="molecule type" value="Genomic_DNA"/>
</dbReference>
<dbReference type="GO" id="GO:0003964">
    <property type="term" value="F:RNA-directed DNA polymerase activity"/>
    <property type="evidence" value="ECO:0007669"/>
    <property type="project" value="UniProtKB-KW"/>
</dbReference>
<comment type="caution">
    <text evidence="9">The sequence shown here is derived from an EMBL/GenBank/DDBJ whole genome shotgun (WGS) entry which is preliminary data.</text>
</comment>
<dbReference type="CDD" id="cd09274">
    <property type="entry name" value="RNase_HI_RT_Ty3"/>
    <property type="match status" value="1"/>
</dbReference>
<evidence type="ECO:0000256" key="1">
    <source>
        <dbReference type="ARBA" id="ARBA00022679"/>
    </source>
</evidence>
<dbReference type="InterPro" id="IPR043502">
    <property type="entry name" value="DNA/RNA_pol_sf"/>
</dbReference>
<dbReference type="OrthoDB" id="143668at2759"/>
<accession>A0A225VT11</accession>
<feature type="compositionally biased region" description="Low complexity" evidence="7">
    <location>
        <begin position="149"/>
        <end position="187"/>
    </location>
</feature>
<sequence>MARTKVVMKPTTTTTSDDTPDVSARAKNQTASVQITDVKGTTETPQSDPGNEKTKEYEPGDGNSSGDRQKDSDANDENGAPRQTRGHANRGDGATKDGATTVSMAELTAALTQMATLMTRMGDRMGDRINDLGTAVRATASMQHHYQQATTADTAATTTTTRTAPPATSGSTRRTTTAETTRQDTPAAGRSATQRPQRGSGDEDDGDGDDSSSSSSESDDDNVRQVGGLGPPDVPVHAPDFSDDVDCESGVGTDGIAPTEDQDTGEAVEKATEISDPIYNVAQGTENIGQAFVTAPDPYVVSVSGTTGHMAMIPGVGSAVVAEEEKLALFTNPRGVYNKFIGLYETPHGRAWNGTKAKVTMVVAADDILAAEDDDGDAGVSYDQPFRKQKTVANRQKAATRLAKGVEDPREKPDQKPPSRDWSDVKCYACYQPGYIEANCPDTEARARNEAYLPRRNQERKQENEERATTNAATFSATVNDVKNMSVDGMKMSSSDESVAAIRAVTAHLKQELASRDSERAKRYVSAVRPAMAAMRYEYRDGEDGGTRPSDEGAEMNVASEVPMTAECVTATQMAIQEQSTVVVTPEEDADTVATPEEGGGEVRLTEEGALSAGTADTDVSKVVDELAAMELGMKLTDMIMMKIGGVATVRLAVKKSKRGEKQQRAREKMLGGNGKLSKCVKSWWYDGNYVLLMNGTETNKSTDVNVEASDGLPTAAMLVEGVTQCVKIDSEGISGFLLNVLGVWTFNMVNVYGQKVSIDVCIVDELAAPDGEVGDFVPTVNNGAVMLAPAVTKVKNGRAPTPAINTYGGRVKLPNKRELGLGDVNTSLEDGSVVDIGTQDGGSRAFILKLLRAYRDLANAQTECPPATTHNVEHRIDTGDAAPIMMRRRRQAQIEDAIVDSNVGSMLSAGVIEHGDDVYPLPRIDETLESLGGAQLFSTLDLRSGYWQIRVEEENRDKTAFTTKRGLYRFKRIPFGLCKALATFQRLMNGVLRGLTWLTCLIYLDDIIIFTRGGVARYVVELACVFERLREAGLSLKLKKCTFLTNAMEYLGHHLSDQGVHPAERLVKSVREFPQPADAHEVKRFVHPADYYRKFIAVFGSIVEPLTRLLKKDMEWQWTEAQKFAFERVKMLLTTRPLLLYPNFKLPFRLVNSKAEANYSITELECLAVVWTIKTFRPYLYGRAFTLITDHSALKWLMTRTNLAGRLHRWSLVLQEYEFQVEYRPGATNLVADALSGAPAVVRTIVGRQYQHVPKTIDATVETATVTTTGGMVNTPNLGDGQDTAARRETPTADDAASVVMASVATVRGVNARGNATAAAPALQVSSVERILPRETTVETTGVATTNDGMVALNGTAVATGPSDGVSDAHADEVPNNNENVPHEVGANEASAVTTTAEDTMVSTSPATTLRTGSTVAVADDMMDTRDVTARADTSLNDPDEVKADVMVKATKTATIATHDQVTANKATDGSAMGVTAADRMRGADEDAATMVVTPDVTPDENADDLVT</sequence>
<name>A0A225VT11_9STRA</name>
<keyword evidence="5" id="KW-0378">Hydrolase</keyword>
<evidence type="ECO:0000256" key="7">
    <source>
        <dbReference type="SAM" id="MobiDB-lite"/>
    </source>
</evidence>
<dbReference type="Pfam" id="PF17917">
    <property type="entry name" value="RT_RNaseH"/>
    <property type="match status" value="1"/>
</dbReference>
<feature type="region of interest" description="Disordered" evidence="7">
    <location>
        <begin position="1"/>
        <end position="99"/>
    </location>
</feature>
<dbReference type="Gene3D" id="3.30.70.270">
    <property type="match status" value="2"/>
</dbReference>
<dbReference type="InterPro" id="IPR000477">
    <property type="entry name" value="RT_dom"/>
</dbReference>
<gene>
    <name evidence="9" type="ORF">PHMEG_00018991</name>
</gene>
<dbReference type="InterPro" id="IPR043128">
    <property type="entry name" value="Rev_trsase/Diguanyl_cyclase"/>
</dbReference>
<keyword evidence="3" id="KW-0540">Nuclease</keyword>
<dbReference type="CDD" id="cd01647">
    <property type="entry name" value="RT_LTR"/>
    <property type="match status" value="1"/>
</dbReference>
<dbReference type="SUPFAM" id="SSF56672">
    <property type="entry name" value="DNA/RNA polymerases"/>
    <property type="match status" value="1"/>
</dbReference>
<feature type="domain" description="Reverse transcriptase" evidence="8">
    <location>
        <begin position="818"/>
        <end position="1056"/>
    </location>
</feature>
<dbReference type="GO" id="GO:0016787">
    <property type="term" value="F:hydrolase activity"/>
    <property type="evidence" value="ECO:0007669"/>
    <property type="project" value="UniProtKB-KW"/>
</dbReference>
<evidence type="ECO:0000259" key="8">
    <source>
        <dbReference type="PROSITE" id="PS50878"/>
    </source>
</evidence>
<dbReference type="Proteomes" id="UP000198211">
    <property type="component" value="Unassembled WGS sequence"/>
</dbReference>
<dbReference type="Pfam" id="PF00078">
    <property type="entry name" value="RVT_1"/>
    <property type="match status" value="1"/>
</dbReference>
<reference evidence="10" key="1">
    <citation type="submission" date="2017-03" db="EMBL/GenBank/DDBJ databases">
        <title>Phytopthora megakarya and P. palmivora, two closely related causual agents of cacao black pod achieved similar genome size and gene model numbers by different mechanisms.</title>
        <authorList>
            <person name="Ali S."/>
            <person name="Shao J."/>
            <person name="Larry D.J."/>
            <person name="Kronmiller B."/>
            <person name="Shen D."/>
            <person name="Strem M.D."/>
            <person name="Melnick R.L."/>
            <person name="Guiltinan M.J."/>
            <person name="Tyler B.M."/>
            <person name="Meinhardt L.W."/>
            <person name="Bailey B.A."/>
        </authorList>
    </citation>
    <scope>NUCLEOTIDE SEQUENCE [LARGE SCALE GENOMIC DNA]</scope>
    <source>
        <strain evidence="10">zdho120</strain>
    </source>
</reference>
<evidence type="ECO:0000256" key="3">
    <source>
        <dbReference type="ARBA" id="ARBA00022722"/>
    </source>
</evidence>
<feature type="compositionally biased region" description="Low complexity" evidence="7">
    <location>
        <begin position="1"/>
        <end position="23"/>
    </location>
</feature>
<keyword evidence="2" id="KW-0548">Nucleotidyltransferase</keyword>
<feature type="compositionally biased region" description="Polar residues" evidence="7">
    <location>
        <begin position="26"/>
        <end position="49"/>
    </location>
</feature>
<evidence type="ECO:0000313" key="10">
    <source>
        <dbReference type="Proteomes" id="UP000198211"/>
    </source>
</evidence>
<evidence type="ECO:0000313" key="9">
    <source>
        <dbReference type="EMBL" id="OWZ08465.1"/>
    </source>
</evidence>
<evidence type="ECO:0000256" key="6">
    <source>
        <dbReference type="ARBA" id="ARBA00022918"/>
    </source>
</evidence>
<dbReference type="InterPro" id="IPR050951">
    <property type="entry name" value="Retrovirus_Pol_polyprotein"/>
</dbReference>
<evidence type="ECO:0000256" key="4">
    <source>
        <dbReference type="ARBA" id="ARBA00022759"/>
    </source>
</evidence>
<keyword evidence="4" id="KW-0255">Endonuclease</keyword>
<dbReference type="PANTHER" id="PTHR37984">
    <property type="entry name" value="PROTEIN CBG26694"/>
    <property type="match status" value="1"/>
</dbReference>
<dbReference type="GO" id="GO:0004519">
    <property type="term" value="F:endonuclease activity"/>
    <property type="evidence" value="ECO:0007669"/>
    <property type="project" value="UniProtKB-KW"/>
</dbReference>
<organism evidence="9 10">
    <name type="scientific">Phytophthora megakarya</name>
    <dbReference type="NCBI Taxonomy" id="4795"/>
    <lineage>
        <taxon>Eukaryota</taxon>
        <taxon>Sar</taxon>
        <taxon>Stramenopiles</taxon>
        <taxon>Oomycota</taxon>
        <taxon>Peronosporomycetes</taxon>
        <taxon>Peronosporales</taxon>
        <taxon>Peronosporaceae</taxon>
        <taxon>Phytophthora</taxon>
    </lineage>
</organism>
<dbReference type="FunFam" id="3.30.70.270:FF:000020">
    <property type="entry name" value="Transposon Tf2-6 polyprotein-like Protein"/>
    <property type="match status" value="1"/>
</dbReference>
<protein>
    <recommendedName>
        <fullName evidence="8">Reverse transcriptase domain-containing protein</fullName>
    </recommendedName>
</protein>
<feature type="compositionally biased region" description="Basic and acidic residues" evidence="7">
    <location>
        <begin position="404"/>
        <end position="423"/>
    </location>
</feature>
<keyword evidence="1" id="KW-0808">Transferase</keyword>
<keyword evidence="6" id="KW-0695">RNA-directed DNA polymerase</keyword>
<dbReference type="PANTHER" id="PTHR37984:SF5">
    <property type="entry name" value="PROTEIN NYNRIN-LIKE"/>
    <property type="match status" value="1"/>
</dbReference>
<dbReference type="InterPro" id="IPR041373">
    <property type="entry name" value="RT_RNaseH"/>
</dbReference>
<feature type="region of interest" description="Disordered" evidence="7">
    <location>
        <begin position="143"/>
        <end position="264"/>
    </location>
</feature>
<dbReference type="PROSITE" id="PS50878">
    <property type="entry name" value="RT_POL"/>
    <property type="match status" value="1"/>
</dbReference>
<evidence type="ECO:0000256" key="2">
    <source>
        <dbReference type="ARBA" id="ARBA00022695"/>
    </source>
</evidence>
<keyword evidence="10" id="KW-1185">Reference proteome</keyword>
<evidence type="ECO:0000256" key="5">
    <source>
        <dbReference type="ARBA" id="ARBA00022801"/>
    </source>
</evidence>
<feature type="region of interest" description="Disordered" evidence="7">
    <location>
        <begin position="388"/>
        <end position="423"/>
    </location>
</feature>